<dbReference type="Proteomes" id="UP000822688">
    <property type="component" value="Chromosome 3"/>
</dbReference>
<dbReference type="PANTHER" id="PTHR44229:SF4">
    <property type="entry name" value="15-HYDROXYPROSTAGLANDIN DEHYDROGENASE [NAD(+)]"/>
    <property type="match status" value="1"/>
</dbReference>
<comment type="caution">
    <text evidence="4">The sequence shown here is derived from an EMBL/GenBank/DDBJ whole genome shotgun (WGS) entry which is preliminary data.</text>
</comment>
<dbReference type="AlphaFoldDB" id="A0A8T0ILM6"/>
<organism evidence="4 5">
    <name type="scientific">Ceratodon purpureus</name>
    <name type="common">Fire moss</name>
    <name type="synonym">Dicranum purpureum</name>
    <dbReference type="NCBI Taxonomy" id="3225"/>
    <lineage>
        <taxon>Eukaryota</taxon>
        <taxon>Viridiplantae</taxon>
        <taxon>Streptophyta</taxon>
        <taxon>Embryophyta</taxon>
        <taxon>Bryophyta</taxon>
        <taxon>Bryophytina</taxon>
        <taxon>Bryopsida</taxon>
        <taxon>Dicranidae</taxon>
        <taxon>Pseudoditrichales</taxon>
        <taxon>Ditrichaceae</taxon>
        <taxon>Ceratodon</taxon>
    </lineage>
</organism>
<comment type="similarity">
    <text evidence="1 3">Belongs to the short-chain dehydrogenases/reductases (SDR) family.</text>
</comment>
<dbReference type="InterPro" id="IPR002347">
    <property type="entry name" value="SDR_fam"/>
</dbReference>
<dbReference type="PRINTS" id="PR00080">
    <property type="entry name" value="SDRFAMILY"/>
</dbReference>
<accession>A0A8T0ILM6</accession>
<keyword evidence="5" id="KW-1185">Reference proteome</keyword>
<dbReference type="Pfam" id="PF00106">
    <property type="entry name" value="adh_short"/>
    <property type="match status" value="1"/>
</dbReference>
<dbReference type="PANTHER" id="PTHR44229">
    <property type="entry name" value="15-HYDROXYPROSTAGLANDIN DEHYDROGENASE [NAD(+)]"/>
    <property type="match status" value="1"/>
</dbReference>
<sequence>MKVEQGQSALLTGGGGGIGRALAVALAGRGVRLTILDLNIAHGEETVRLVEEEHAKISYKPIDSPSAIFIRCDVANSDELAAAYARHHDVFGRLHICINNAGVFSTNAFYEDKSWRKMIDVNLTAVIESTSNAIQAMKGQGGLILNIASSAAFMPIDLFAVYCSSKAGVAMFTRSLAHLGMGIRVNAICPEFVNTPLLVALPPLLKDYIEENVGYVEMEKVVTAAFSALDDESMTGECLWVSTHRPTQIWPDEETKRKQQAVTKDGTPFAGL</sequence>
<evidence type="ECO:0000313" key="4">
    <source>
        <dbReference type="EMBL" id="KAG0583478.1"/>
    </source>
</evidence>
<gene>
    <name evidence="4" type="ORF">KC19_3G139500</name>
</gene>
<dbReference type="Gene3D" id="3.40.50.720">
    <property type="entry name" value="NAD(P)-binding Rossmann-like Domain"/>
    <property type="match status" value="1"/>
</dbReference>
<dbReference type="PRINTS" id="PR00081">
    <property type="entry name" value="GDHRDH"/>
</dbReference>
<evidence type="ECO:0000256" key="1">
    <source>
        <dbReference type="ARBA" id="ARBA00006484"/>
    </source>
</evidence>
<proteinExistence type="inferred from homology"/>
<dbReference type="InterPro" id="IPR036291">
    <property type="entry name" value="NAD(P)-bd_dom_sf"/>
</dbReference>
<dbReference type="SUPFAM" id="SSF51735">
    <property type="entry name" value="NAD(P)-binding Rossmann-fold domains"/>
    <property type="match status" value="1"/>
</dbReference>
<dbReference type="InterPro" id="IPR020904">
    <property type="entry name" value="Sc_DH/Rdtase_CS"/>
</dbReference>
<reference evidence="4" key="1">
    <citation type="submission" date="2020-06" db="EMBL/GenBank/DDBJ databases">
        <title>WGS assembly of Ceratodon purpureus strain R40.</title>
        <authorList>
            <person name="Carey S.B."/>
            <person name="Jenkins J."/>
            <person name="Shu S."/>
            <person name="Lovell J.T."/>
            <person name="Sreedasyam A."/>
            <person name="Maumus F."/>
            <person name="Tiley G.P."/>
            <person name="Fernandez-Pozo N."/>
            <person name="Barry K."/>
            <person name="Chen C."/>
            <person name="Wang M."/>
            <person name="Lipzen A."/>
            <person name="Daum C."/>
            <person name="Saski C.A."/>
            <person name="Payton A.C."/>
            <person name="Mcbreen J.C."/>
            <person name="Conrad R.E."/>
            <person name="Kollar L.M."/>
            <person name="Olsson S."/>
            <person name="Huttunen S."/>
            <person name="Landis J.B."/>
            <person name="Wickett N.J."/>
            <person name="Johnson M.G."/>
            <person name="Rensing S.A."/>
            <person name="Grimwood J."/>
            <person name="Schmutz J."/>
            <person name="Mcdaniel S.F."/>
        </authorList>
    </citation>
    <scope>NUCLEOTIDE SEQUENCE</scope>
    <source>
        <strain evidence="4">R40</strain>
    </source>
</reference>
<dbReference type="GO" id="GO:0016616">
    <property type="term" value="F:oxidoreductase activity, acting on the CH-OH group of donors, NAD or NADP as acceptor"/>
    <property type="evidence" value="ECO:0007669"/>
    <property type="project" value="TreeGrafter"/>
</dbReference>
<keyword evidence="2" id="KW-0560">Oxidoreductase</keyword>
<name>A0A8T0ILM6_CERPU</name>
<protein>
    <submittedName>
        <fullName evidence="4">Uncharacterized protein</fullName>
    </submittedName>
</protein>
<dbReference type="GO" id="GO:0005737">
    <property type="term" value="C:cytoplasm"/>
    <property type="evidence" value="ECO:0007669"/>
    <property type="project" value="TreeGrafter"/>
</dbReference>
<dbReference type="EMBL" id="CM026423">
    <property type="protein sequence ID" value="KAG0583478.1"/>
    <property type="molecule type" value="Genomic_DNA"/>
</dbReference>
<evidence type="ECO:0000256" key="2">
    <source>
        <dbReference type="ARBA" id="ARBA00023002"/>
    </source>
</evidence>
<dbReference type="PROSITE" id="PS00061">
    <property type="entry name" value="ADH_SHORT"/>
    <property type="match status" value="1"/>
</dbReference>
<evidence type="ECO:0000313" key="5">
    <source>
        <dbReference type="Proteomes" id="UP000822688"/>
    </source>
</evidence>
<evidence type="ECO:0000256" key="3">
    <source>
        <dbReference type="RuleBase" id="RU000363"/>
    </source>
</evidence>